<keyword evidence="3" id="KW-0804">Transcription</keyword>
<sequence>MLQCRYEVHISKNDTYSMDKPHFHEDVEIVLCVSGEGLLFIGNTVFPLHRGQLFFINSSVLHRSVANEEYRCMVFHVSPQMLQVLSSPYTQFSTYCCGIGQAVTLTGDDINRLETLFSGLMAPKEIGFGADLNRVAEVINFLVECFSHFAKAGKPQARTNPGLEKVTPILEYIQDHLDEPLTTASIAEAFYMSKHYLCHLFKEHTGFSLIDYVINCRVLKARGLLRQGMRVQEAGERSGFQSNEHFIRTFKKLTGVTPKRYGMMYREIDLNMKQEVVTIKGQDGRIVESIKA</sequence>
<dbReference type="InterPro" id="IPR003313">
    <property type="entry name" value="AraC-bd"/>
</dbReference>
<proteinExistence type="predicted"/>
<reference evidence="5" key="1">
    <citation type="submission" date="2020-08" db="EMBL/GenBank/DDBJ databases">
        <title>Genome public.</title>
        <authorList>
            <person name="Liu C."/>
            <person name="Sun Q."/>
        </authorList>
    </citation>
    <scope>NUCLEOTIDE SEQUENCE</scope>
    <source>
        <strain evidence="5">NSJ-23</strain>
    </source>
</reference>
<evidence type="ECO:0000256" key="2">
    <source>
        <dbReference type="ARBA" id="ARBA00023125"/>
    </source>
</evidence>
<dbReference type="PANTHER" id="PTHR43280:SF28">
    <property type="entry name" value="HTH-TYPE TRANSCRIPTIONAL ACTIVATOR RHAS"/>
    <property type="match status" value="1"/>
</dbReference>
<dbReference type="InterPro" id="IPR009057">
    <property type="entry name" value="Homeodomain-like_sf"/>
</dbReference>
<accession>A0A8J6M3L4</accession>
<keyword evidence="6" id="KW-1185">Reference proteome</keyword>
<dbReference type="Gene3D" id="2.60.120.10">
    <property type="entry name" value="Jelly Rolls"/>
    <property type="match status" value="1"/>
</dbReference>
<gene>
    <name evidence="5" type="ORF">H8S11_11225</name>
</gene>
<organism evidence="5 6">
    <name type="scientific">Flintibacter hominis</name>
    <dbReference type="NCBI Taxonomy" id="2763048"/>
    <lineage>
        <taxon>Bacteria</taxon>
        <taxon>Bacillati</taxon>
        <taxon>Bacillota</taxon>
        <taxon>Clostridia</taxon>
        <taxon>Eubacteriales</taxon>
        <taxon>Flintibacter</taxon>
    </lineage>
</organism>
<dbReference type="SMART" id="SM00342">
    <property type="entry name" value="HTH_ARAC"/>
    <property type="match status" value="1"/>
</dbReference>
<protein>
    <submittedName>
        <fullName evidence="5">Helix-turn-helix transcriptional regulator</fullName>
    </submittedName>
</protein>
<name>A0A8J6M3L4_9FIRM</name>
<dbReference type="EMBL" id="JACOPO010000008">
    <property type="protein sequence ID" value="MBC5723380.1"/>
    <property type="molecule type" value="Genomic_DNA"/>
</dbReference>
<dbReference type="InterPro" id="IPR037923">
    <property type="entry name" value="HTH-like"/>
</dbReference>
<dbReference type="InterPro" id="IPR018060">
    <property type="entry name" value="HTH_AraC"/>
</dbReference>
<evidence type="ECO:0000313" key="6">
    <source>
        <dbReference type="Proteomes" id="UP000628736"/>
    </source>
</evidence>
<dbReference type="InterPro" id="IPR014710">
    <property type="entry name" value="RmlC-like_jellyroll"/>
</dbReference>
<dbReference type="PANTHER" id="PTHR43280">
    <property type="entry name" value="ARAC-FAMILY TRANSCRIPTIONAL REGULATOR"/>
    <property type="match status" value="1"/>
</dbReference>
<keyword evidence="2" id="KW-0238">DNA-binding</keyword>
<dbReference type="SUPFAM" id="SSF51215">
    <property type="entry name" value="Regulatory protein AraC"/>
    <property type="match status" value="1"/>
</dbReference>
<keyword evidence="1" id="KW-0805">Transcription regulation</keyword>
<dbReference type="AlphaFoldDB" id="A0A8J6M3L4"/>
<dbReference type="GO" id="GO:0043565">
    <property type="term" value="F:sequence-specific DNA binding"/>
    <property type="evidence" value="ECO:0007669"/>
    <property type="project" value="InterPro"/>
</dbReference>
<dbReference type="Gene3D" id="1.10.10.60">
    <property type="entry name" value="Homeodomain-like"/>
    <property type="match status" value="2"/>
</dbReference>
<dbReference type="PROSITE" id="PS00041">
    <property type="entry name" value="HTH_ARAC_FAMILY_1"/>
    <property type="match status" value="1"/>
</dbReference>
<dbReference type="Proteomes" id="UP000628736">
    <property type="component" value="Unassembled WGS sequence"/>
</dbReference>
<feature type="domain" description="HTH araC/xylS-type" evidence="4">
    <location>
        <begin position="167"/>
        <end position="264"/>
    </location>
</feature>
<evidence type="ECO:0000256" key="1">
    <source>
        <dbReference type="ARBA" id="ARBA00023015"/>
    </source>
</evidence>
<dbReference type="InterPro" id="IPR018062">
    <property type="entry name" value="HTH_AraC-typ_CS"/>
</dbReference>
<dbReference type="Pfam" id="PF02311">
    <property type="entry name" value="AraC_binding"/>
    <property type="match status" value="1"/>
</dbReference>
<dbReference type="GO" id="GO:0003700">
    <property type="term" value="F:DNA-binding transcription factor activity"/>
    <property type="evidence" value="ECO:0007669"/>
    <property type="project" value="InterPro"/>
</dbReference>
<dbReference type="Pfam" id="PF12833">
    <property type="entry name" value="HTH_18"/>
    <property type="match status" value="1"/>
</dbReference>
<dbReference type="PROSITE" id="PS01124">
    <property type="entry name" value="HTH_ARAC_FAMILY_2"/>
    <property type="match status" value="1"/>
</dbReference>
<dbReference type="SUPFAM" id="SSF46689">
    <property type="entry name" value="Homeodomain-like"/>
    <property type="match status" value="2"/>
</dbReference>
<evidence type="ECO:0000256" key="3">
    <source>
        <dbReference type="ARBA" id="ARBA00023163"/>
    </source>
</evidence>
<evidence type="ECO:0000313" key="5">
    <source>
        <dbReference type="EMBL" id="MBC5723380.1"/>
    </source>
</evidence>
<comment type="caution">
    <text evidence="5">The sequence shown here is derived from an EMBL/GenBank/DDBJ whole genome shotgun (WGS) entry which is preliminary data.</text>
</comment>
<evidence type="ECO:0000259" key="4">
    <source>
        <dbReference type="PROSITE" id="PS01124"/>
    </source>
</evidence>